<evidence type="ECO:0000313" key="4">
    <source>
        <dbReference type="EMBL" id="KAL2742937.1"/>
    </source>
</evidence>
<organism evidence="4 5">
    <name type="scientific">Vespula maculifrons</name>
    <name type="common">Eastern yellow jacket</name>
    <name type="synonym">Wasp</name>
    <dbReference type="NCBI Taxonomy" id="7453"/>
    <lineage>
        <taxon>Eukaryota</taxon>
        <taxon>Metazoa</taxon>
        <taxon>Ecdysozoa</taxon>
        <taxon>Arthropoda</taxon>
        <taxon>Hexapoda</taxon>
        <taxon>Insecta</taxon>
        <taxon>Pterygota</taxon>
        <taxon>Neoptera</taxon>
        <taxon>Endopterygota</taxon>
        <taxon>Hymenoptera</taxon>
        <taxon>Apocrita</taxon>
        <taxon>Aculeata</taxon>
        <taxon>Vespoidea</taxon>
        <taxon>Vespidae</taxon>
        <taxon>Vespinae</taxon>
        <taxon>Vespula</taxon>
    </lineage>
</organism>
<dbReference type="Proteomes" id="UP001607303">
    <property type="component" value="Unassembled WGS sequence"/>
</dbReference>
<keyword evidence="2" id="KW-0472">Membrane</keyword>
<dbReference type="PROSITE" id="PS00652">
    <property type="entry name" value="TNFR_NGFR_1"/>
    <property type="match status" value="1"/>
</dbReference>
<evidence type="ECO:0000259" key="3">
    <source>
        <dbReference type="PROSITE" id="PS50050"/>
    </source>
</evidence>
<comment type="caution">
    <text evidence="4">The sequence shown here is derived from an EMBL/GenBank/DDBJ whole genome shotgun (WGS) entry which is preliminary data.</text>
</comment>
<dbReference type="EMBL" id="JAYRBN010000056">
    <property type="protein sequence ID" value="KAL2742937.1"/>
    <property type="molecule type" value="Genomic_DNA"/>
</dbReference>
<keyword evidence="2" id="KW-1133">Transmembrane helix</keyword>
<gene>
    <name evidence="4" type="ORF">V1477_008426</name>
</gene>
<evidence type="ECO:0000256" key="2">
    <source>
        <dbReference type="SAM" id="Phobius"/>
    </source>
</evidence>
<keyword evidence="2" id="KW-0812">Transmembrane</keyword>
<accession>A0ABD2CD10</accession>
<feature type="transmembrane region" description="Helical" evidence="2">
    <location>
        <begin position="322"/>
        <end position="346"/>
    </location>
</feature>
<keyword evidence="4" id="KW-0675">Receptor</keyword>
<protein>
    <submittedName>
        <fullName evidence="4">Tumor necrosis factor receptor superfamily member wengen isoform X1</fullName>
    </submittedName>
</protein>
<sequence>MSEDRVARTNRHTKDRPSPDAVCRTKCGCVEIIEYFGISCPGEIVRRETGSGDRSCAKSYFGIPGVKTLHIACLFFLNASTIRTSKETRMDVSKILSLCIQARRRFRNWLLLRYSQRCIGQPTKGMVVTWEEVGLIVQVMPKESCCGLLVTLVPLFVGVCDLAGAISGSQYPVCKPGLEFWSTERASCWPCTRCAPKFTLSPCAVHQDAICGPLSALELDWSFLSTRKRPENGQRRLEAVTSKMLWRFPDLDQQQQKQSQEQQRQQELRQETRSLVDATYDDEINVGDVDEFSSQEQKRPYDPRERRKSNIEGSLSWDWQTAALVLAVCACVVFFLVAGCSALVYARQWRRMKKNFEPVGLEEISARLNVMVKAELAELVAGAPMSPGDPETRCQYLEKLLDRKRETPVMAGWPEVGGNLYIEEGETPRSKRSQIARIHRNIETILSHKTNVID</sequence>
<name>A0ABD2CD10_VESMC</name>
<reference evidence="4 5" key="1">
    <citation type="journal article" date="2024" name="Ann. Entomol. Soc. Am.">
        <title>Genomic analyses of the southern and eastern yellowjacket wasps (Hymenoptera: Vespidae) reveal evolutionary signatures of social life.</title>
        <authorList>
            <person name="Catto M.A."/>
            <person name="Caine P.B."/>
            <person name="Orr S.E."/>
            <person name="Hunt B.G."/>
            <person name="Goodisman M.A.D."/>
        </authorList>
    </citation>
    <scope>NUCLEOTIDE SEQUENCE [LARGE SCALE GENOMIC DNA]</scope>
    <source>
        <strain evidence="4">232</strain>
        <tissue evidence="4">Head and thorax</tissue>
    </source>
</reference>
<evidence type="ECO:0000313" key="5">
    <source>
        <dbReference type="Proteomes" id="UP001607303"/>
    </source>
</evidence>
<dbReference type="AlphaFoldDB" id="A0ABD2CD10"/>
<proteinExistence type="predicted"/>
<dbReference type="InterPro" id="IPR001368">
    <property type="entry name" value="TNFR/NGFR_Cys_rich_reg"/>
</dbReference>
<feature type="repeat" description="TNFR-Cys" evidence="1">
    <location>
        <begin position="173"/>
        <end position="211"/>
    </location>
</feature>
<keyword evidence="5" id="KW-1185">Reference proteome</keyword>
<feature type="domain" description="TNFR-Cys" evidence="3">
    <location>
        <begin position="173"/>
        <end position="211"/>
    </location>
</feature>
<evidence type="ECO:0000256" key="1">
    <source>
        <dbReference type="PROSITE-ProRule" id="PRU00206"/>
    </source>
</evidence>
<dbReference type="PROSITE" id="PS50050">
    <property type="entry name" value="TNFR_NGFR_2"/>
    <property type="match status" value="1"/>
</dbReference>
<comment type="caution">
    <text evidence="1">Lacks conserved residue(s) required for the propagation of feature annotation.</text>
</comment>